<organism evidence="2 3">
    <name type="scientific">Paracoccus versutus</name>
    <name type="common">Thiobacillus versutus</name>
    <dbReference type="NCBI Taxonomy" id="34007"/>
    <lineage>
        <taxon>Bacteria</taxon>
        <taxon>Pseudomonadati</taxon>
        <taxon>Pseudomonadota</taxon>
        <taxon>Alphaproteobacteria</taxon>
        <taxon>Rhodobacterales</taxon>
        <taxon>Paracoccaceae</taxon>
        <taxon>Paracoccus</taxon>
    </lineage>
</organism>
<reference evidence="2 3" key="1">
    <citation type="submission" date="2018-08" db="EMBL/GenBank/DDBJ databases">
        <title>Genomic Encyclopedia of Archaeal and Bacterial Type Strains, Phase II (KMG-II): from individual species to whole genera.</title>
        <authorList>
            <person name="Goeker M."/>
        </authorList>
    </citation>
    <scope>NUCLEOTIDE SEQUENCE [LARGE SCALE GENOMIC DNA]</scope>
    <source>
        <strain evidence="2 3">DSM 17099</strain>
    </source>
</reference>
<dbReference type="AlphaFoldDB" id="A0A3D9XU14"/>
<evidence type="ECO:0000313" key="2">
    <source>
        <dbReference type="EMBL" id="REF70419.1"/>
    </source>
</evidence>
<gene>
    <name evidence="2" type="ORF">BDD41_3151</name>
</gene>
<comment type="caution">
    <text evidence="2">The sequence shown here is derived from an EMBL/GenBank/DDBJ whole genome shotgun (WGS) entry which is preliminary data.</text>
</comment>
<proteinExistence type="predicted"/>
<dbReference type="EMBL" id="QTUJ01000002">
    <property type="protein sequence ID" value="REF70419.1"/>
    <property type="molecule type" value="Genomic_DNA"/>
</dbReference>
<dbReference type="RefSeq" id="WP_116222334.1">
    <property type="nucleotide sequence ID" value="NZ_CP038197.1"/>
</dbReference>
<accession>A0A3D9XU14</accession>
<dbReference type="Proteomes" id="UP000256941">
    <property type="component" value="Unassembled WGS sequence"/>
</dbReference>
<name>A0A3D9XU14_PARVE</name>
<evidence type="ECO:0000313" key="3">
    <source>
        <dbReference type="Proteomes" id="UP000256941"/>
    </source>
</evidence>
<sequence length="160" mass="17830">MSDEIFSAVYARPKRRQGITGQTIDAQMRGTICQITELELEELRDELARLRAEVERLKADGQRIMNEAVKMLNEDASDYNRKTNAMIERHADQVAQLTAALSDERAHADALASFIDGGNRQLALISRKVKVTDPMTLTVTKGQLLAAIEAKAAHRARRQG</sequence>
<keyword evidence="1" id="KW-0175">Coiled coil</keyword>
<feature type="coiled-coil region" evidence="1">
    <location>
        <begin position="33"/>
        <end position="67"/>
    </location>
</feature>
<evidence type="ECO:0000256" key="1">
    <source>
        <dbReference type="SAM" id="Coils"/>
    </source>
</evidence>
<protein>
    <submittedName>
        <fullName evidence="2">Uncharacterized protein</fullName>
    </submittedName>
</protein>